<dbReference type="Proteomes" id="UP001166286">
    <property type="component" value="Unassembled WGS sequence"/>
</dbReference>
<feature type="region of interest" description="Disordered" evidence="1">
    <location>
        <begin position="239"/>
        <end position="265"/>
    </location>
</feature>
<gene>
    <name evidence="3" type="ORF">JMJ35_009575</name>
</gene>
<proteinExistence type="predicted"/>
<feature type="compositionally biased region" description="Basic and acidic residues" evidence="1">
    <location>
        <begin position="247"/>
        <end position="258"/>
    </location>
</feature>
<dbReference type="EMBL" id="JAFEKC020000022">
    <property type="protein sequence ID" value="KAK0507686.1"/>
    <property type="molecule type" value="Genomic_DNA"/>
</dbReference>
<comment type="caution">
    <text evidence="3">The sequence shown here is derived from an EMBL/GenBank/DDBJ whole genome shotgun (WGS) entry which is preliminary data.</text>
</comment>
<evidence type="ECO:0000313" key="4">
    <source>
        <dbReference type="Proteomes" id="UP001166286"/>
    </source>
</evidence>
<keyword evidence="2" id="KW-0472">Membrane</keyword>
<organism evidence="3 4">
    <name type="scientific">Cladonia borealis</name>
    <dbReference type="NCBI Taxonomy" id="184061"/>
    <lineage>
        <taxon>Eukaryota</taxon>
        <taxon>Fungi</taxon>
        <taxon>Dikarya</taxon>
        <taxon>Ascomycota</taxon>
        <taxon>Pezizomycotina</taxon>
        <taxon>Lecanoromycetes</taxon>
        <taxon>OSLEUM clade</taxon>
        <taxon>Lecanoromycetidae</taxon>
        <taxon>Lecanorales</taxon>
        <taxon>Lecanorineae</taxon>
        <taxon>Cladoniaceae</taxon>
        <taxon>Cladonia</taxon>
    </lineage>
</organism>
<sequence>MYESNTGHCAPLQRFCPALTICQANLTTLEASSSECKNSIAQGVTDSPYHLGERALRHASVVLVNLKRAKLYAFSSNFHRALSISNIFYLLFSACITVVLGAILLAFARRRSRNGEPLQSPARNDVLVTRHNKKGTETVAGQGVRVIKHKPDHNHYPSDLRRRIQSSQPEDKNDPGEAAAWQAINSSFDTLVNPLMGSNPSKVSITDRSANEKHEGLIELETTGDNKTFFDPETGEFIHLTPWRSPQKNDKESNDNHSGKAATRGDATRALVRMATGLVAWAGGKEVDDVLVKNITDAENKNFAQRAGDSLAGLVTNEHPSGWPQTV</sequence>
<dbReference type="AlphaFoldDB" id="A0AA39U4L3"/>
<keyword evidence="2" id="KW-0812">Transmembrane</keyword>
<evidence type="ECO:0000256" key="1">
    <source>
        <dbReference type="SAM" id="MobiDB-lite"/>
    </source>
</evidence>
<feature type="transmembrane region" description="Helical" evidence="2">
    <location>
        <begin position="87"/>
        <end position="108"/>
    </location>
</feature>
<accession>A0AA39U4L3</accession>
<keyword evidence="2" id="KW-1133">Transmembrane helix</keyword>
<name>A0AA39U4L3_9LECA</name>
<evidence type="ECO:0000313" key="3">
    <source>
        <dbReference type="EMBL" id="KAK0507686.1"/>
    </source>
</evidence>
<keyword evidence="4" id="KW-1185">Reference proteome</keyword>
<protein>
    <submittedName>
        <fullName evidence="3">Uncharacterized protein</fullName>
    </submittedName>
</protein>
<reference evidence="3" key="1">
    <citation type="submission" date="2023-03" db="EMBL/GenBank/DDBJ databases">
        <title>Complete genome of Cladonia borealis.</title>
        <authorList>
            <person name="Park H."/>
        </authorList>
    </citation>
    <scope>NUCLEOTIDE SEQUENCE</scope>
    <source>
        <strain evidence="3">ANT050790</strain>
    </source>
</reference>
<evidence type="ECO:0000256" key="2">
    <source>
        <dbReference type="SAM" id="Phobius"/>
    </source>
</evidence>